<evidence type="ECO:0000256" key="1">
    <source>
        <dbReference type="ARBA" id="ARBA00004651"/>
    </source>
</evidence>
<dbReference type="KEGG" id="tps:THAPS_6729"/>
<gene>
    <name evidence="8" type="ORF">THAPS_6729</name>
</gene>
<keyword evidence="5 6" id="KW-0472">Membrane</keyword>
<dbReference type="AlphaFoldDB" id="B5YMB2"/>
<keyword evidence="4 6" id="KW-1133">Transmembrane helix</keyword>
<proteinExistence type="predicted"/>
<evidence type="ECO:0000313" key="8">
    <source>
        <dbReference type="EMBL" id="ACI64430.1"/>
    </source>
</evidence>
<dbReference type="Proteomes" id="UP000001449">
    <property type="component" value="Chromosome 7"/>
</dbReference>
<evidence type="ECO:0000256" key="3">
    <source>
        <dbReference type="ARBA" id="ARBA00022692"/>
    </source>
</evidence>
<dbReference type="Pfam" id="PF13515">
    <property type="entry name" value="FUSC_2"/>
    <property type="match status" value="1"/>
</dbReference>
<evidence type="ECO:0000256" key="2">
    <source>
        <dbReference type="ARBA" id="ARBA00022475"/>
    </source>
</evidence>
<comment type="subcellular location">
    <subcellularLocation>
        <location evidence="1">Cell membrane</location>
        <topology evidence="1">Multi-pass membrane protein</topology>
    </subcellularLocation>
</comment>
<accession>B5YMB2</accession>
<feature type="transmembrane region" description="Helical" evidence="6">
    <location>
        <begin position="448"/>
        <end position="465"/>
    </location>
</feature>
<feature type="domain" description="Integral membrane bound transporter" evidence="7">
    <location>
        <begin position="395"/>
        <end position="516"/>
    </location>
</feature>
<reference evidence="8 9" key="2">
    <citation type="journal article" date="2008" name="Nature">
        <title>The Phaeodactylum genome reveals the evolutionary history of diatom genomes.</title>
        <authorList>
            <person name="Bowler C."/>
            <person name="Allen A.E."/>
            <person name="Badger J.H."/>
            <person name="Grimwood J."/>
            <person name="Jabbari K."/>
            <person name="Kuo A."/>
            <person name="Maheswari U."/>
            <person name="Martens C."/>
            <person name="Maumus F."/>
            <person name="Otillar R.P."/>
            <person name="Rayko E."/>
            <person name="Salamov A."/>
            <person name="Vandepoele K."/>
            <person name="Beszteri B."/>
            <person name="Gruber A."/>
            <person name="Heijde M."/>
            <person name="Katinka M."/>
            <person name="Mock T."/>
            <person name="Valentin K."/>
            <person name="Verret F."/>
            <person name="Berges J.A."/>
            <person name="Brownlee C."/>
            <person name="Cadoret J.P."/>
            <person name="Chiovitti A."/>
            <person name="Choi C.J."/>
            <person name="Coesel S."/>
            <person name="De Martino A."/>
            <person name="Detter J.C."/>
            <person name="Durkin C."/>
            <person name="Falciatore A."/>
            <person name="Fournet J."/>
            <person name="Haruta M."/>
            <person name="Huysman M.J."/>
            <person name="Jenkins B.D."/>
            <person name="Jiroutova K."/>
            <person name="Jorgensen R.E."/>
            <person name="Joubert Y."/>
            <person name="Kaplan A."/>
            <person name="Kroger N."/>
            <person name="Kroth P.G."/>
            <person name="La Roche J."/>
            <person name="Lindquist E."/>
            <person name="Lommer M."/>
            <person name="Martin-Jezequel V."/>
            <person name="Lopez P.J."/>
            <person name="Lucas S."/>
            <person name="Mangogna M."/>
            <person name="McGinnis K."/>
            <person name="Medlin L.K."/>
            <person name="Montsant A."/>
            <person name="Oudot-Le Secq M.P."/>
            <person name="Napoli C."/>
            <person name="Obornik M."/>
            <person name="Parker M.S."/>
            <person name="Petit J.L."/>
            <person name="Porcel B.M."/>
            <person name="Poulsen N."/>
            <person name="Robison M."/>
            <person name="Rychlewski L."/>
            <person name="Rynearson T.A."/>
            <person name="Schmutz J."/>
            <person name="Shapiro H."/>
            <person name="Siaut M."/>
            <person name="Stanley M."/>
            <person name="Sussman M.R."/>
            <person name="Taylor A.R."/>
            <person name="Vardi A."/>
            <person name="von Dassow P."/>
            <person name="Vyverman W."/>
            <person name="Willis A."/>
            <person name="Wyrwicz L.S."/>
            <person name="Rokhsar D.S."/>
            <person name="Weissenbach J."/>
            <person name="Armbrust E.V."/>
            <person name="Green B.R."/>
            <person name="Van de Peer Y."/>
            <person name="Grigoriev I.V."/>
        </authorList>
    </citation>
    <scope>NUCLEOTIDE SEQUENCE [LARGE SCALE GENOMIC DNA]</scope>
    <source>
        <strain evidence="8 9">CCMP1335</strain>
    </source>
</reference>
<protein>
    <recommendedName>
        <fullName evidence="7">Integral membrane bound transporter domain-containing protein</fullName>
    </recommendedName>
</protein>
<dbReference type="HOGENOM" id="CLU_345332_0_0_1"/>
<feature type="transmembrane region" description="Helical" evidence="6">
    <location>
        <begin position="20"/>
        <end position="40"/>
    </location>
</feature>
<dbReference type="InterPro" id="IPR049453">
    <property type="entry name" value="Memb_transporter_dom"/>
</dbReference>
<evidence type="ECO:0000259" key="7">
    <source>
        <dbReference type="Pfam" id="PF13515"/>
    </source>
</evidence>
<dbReference type="GO" id="GO:0005886">
    <property type="term" value="C:plasma membrane"/>
    <property type="evidence" value="ECO:0000318"/>
    <property type="project" value="GO_Central"/>
</dbReference>
<evidence type="ECO:0000256" key="4">
    <source>
        <dbReference type="ARBA" id="ARBA00022989"/>
    </source>
</evidence>
<organism evidence="8 9">
    <name type="scientific">Thalassiosira pseudonana</name>
    <name type="common">Marine diatom</name>
    <name type="synonym">Cyclotella nana</name>
    <dbReference type="NCBI Taxonomy" id="35128"/>
    <lineage>
        <taxon>Eukaryota</taxon>
        <taxon>Sar</taxon>
        <taxon>Stramenopiles</taxon>
        <taxon>Ochrophyta</taxon>
        <taxon>Bacillariophyta</taxon>
        <taxon>Coscinodiscophyceae</taxon>
        <taxon>Thalassiosirophycidae</taxon>
        <taxon>Thalassiosirales</taxon>
        <taxon>Thalassiosiraceae</taxon>
        <taxon>Thalassiosira</taxon>
    </lineage>
</organism>
<evidence type="ECO:0000256" key="6">
    <source>
        <dbReference type="SAM" id="Phobius"/>
    </source>
</evidence>
<evidence type="ECO:0000256" key="5">
    <source>
        <dbReference type="ARBA" id="ARBA00023136"/>
    </source>
</evidence>
<reference evidence="8 9" key="1">
    <citation type="journal article" date="2004" name="Science">
        <title>The genome of the diatom Thalassiosira pseudonana: ecology, evolution, and metabolism.</title>
        <authorList>
            <person name="Armbrust E.V."/>
            <person name="Berges J.A."/>
            <person name="Bowler C."/>
            <person name="Green B.R."/>
            <person name="Martinez D."/>
            <person name="Putnam N.H."/>
            <person name="Zhou S."/>
            <person name="Allen A.E."/>
            <person name="Apt K.E."/>
            <person name="Bechner M."/>
            <person name="Brzezinski M.A."/>
            <person name="Chaal B.K."/>
            <person name="Chiovitti A."/>
            <person name="Davis A.K."/>
            <person name="Demarest M.S."/>
            <person name="Detter J.C."/>
            <person name="Glavina T."/>
            <person name="Goodstein D."/>
            <person name="Hadi M.Z."/>
            <person name="Hellsten U."/>
            <person name="Hildebrand M."/>
            <person name="Jenkins B.D."/>
            <person name="Jurka J."/>
            <person name="Kapitonov V.V."/>
            <person name="Kroger N."/>
            <person name="Lau W.W."/>
            <person name="Lane T.W."/>
            <person name="Larimer F.W."/>
            <person name="Lippmeier J.C."/>
            <person name="Lucas S."/>
            <person name="Medina M."/>
            <person name="Montsant A."/>
            <person name="Obornik M."/>
            <person name="Parker M.S."/>
            <person name="Palenik B."/>
            <person name="Pazour G.J."/>
            <person name="Richardson P.M."/>
            <person name="Rynearson T.A."/>
            <person name="Saito M.A."/>
            <person name="Schwartz D.C."/>
            <person name="Thamatrakoln K."/>
            <person name="Valentin K."/>
            <person name="Vardi A."/>
            <person name="Wilkerson F.P."/>
            <person name="Rokhsar D.S."/>
        </authorList>
    </citation>
    <scope>NUCLEOTIDE SEQUENCE [LARGE SCALE GENOMIC DNA]</scope>
    <source>
        <strain evidence="8 9">CCMP1335</strain>
    </source>
</reference>
<dbReference type="InParanoid" id="B5YMB2"/>
<dbReference type="GeneID" id="7446194"/>
<dbReference type="RefSeq" id="XP_002295713.1">
    <property type="nucleotide sequence ID" value="XM_002295677.1"/>
</dbReference>
<dbReference type="STRING" id="35128.B5YMB2"/>
<dbReference type="PANTHER" id="PTHR30509">
    <property type="entry name" value="P-HYDROXYBENZOIC ACID EFFLUX PUMP SUBUNIT-RELATED"/>
    <property type="match status" value="1"/>
</dbReference>
<dbReference type="PANTHER" id="PTHR30509:SF9">
    <property type="entry name" value="MULTIDRUG RESISTANCE PROTEIN MDTO"/>
    <property type="match status" value="1"/>
</dbReference>
<dbReference type="PaxDb" id="35128-Thaps6729"/>
<keyword evidence="3 6" id="KW-0812">Transmembrane</keyword>
<name>B5YMB2_THAPS</name>
<keyword evidence="9" id="KW-1185">Reference proteome</keyword>
<sequence>MSKTNVGGYSIGNDECGRTIVAILPFVVMLGSLSIMLCPWPMLTMKNLMLIVSYLIVSSPLSLRTSQTNSDEAQDELGPWFVAGLVGTSCIGMAVSVMVHLLSLFTSRSTTASRSAPKTMQHLSLQTHQFLGAVSAYMKCIGKDTPMARQSRSSIEFYVASRCKTLDRLISVLPALRAEKYLASILSLTLTCNVDTVKEYAEFVQKQQQHVELIREEFTSQNELVKDLKTKMSDHLGIAVEEMALEYTRCEHSFFFVSQNTDVSSFEALQSGMKKYMLAMRNAIFEAESILISVDKAGITNISSRSTAGPLVRSRVAFHALYSIVYELREVMRETTRSKVQEQPPTETSAARLKATLGMSWLWNDVAKRRLALKTALGLGLASLWVSIPLFRERIAFPSSIWVGVTVASVSLESTGSSYTKCIDRLWGTLVAAAYALFIGKVFASEDIIARIVFLSAFTFIAILQKNPNRPYASQYAATSVGSVLFGSFYGGQEVDEYVPQRILLIFIGVGTFLFVEMVLFPLSSRTFIQAHAIQYFEDVEHVLFEAATLCGSISSFQKASTSEEGDCYDCDNSMNDPLFMLRRGVEKMTMFTKHLSEASKKVKASIARAKGELGPGIAEPSLGLNVRLDVVGYDNLFIEQERLCSQIELLITCLQSLIGYYSCLPEKQPVRDLHWPATLSSNTVQVAQQLNECVHKLHLVFPHGLCRPGSCTLSDTIKAVAAFRNFEDVRLSILGDVADRHAAYLSMITTSGEEVRYSPGFRLTLALASSAIITIAQCLQNCGLHLETIVRSFPLESYDFAKQTQSFTSSTIRLGDAY</sequence>
<feature type="transmembrane region" description="Helical" evidence="6">
    <location>
        <begin position="503"/>
        <end position="523"/>
    </location>
</feature>
<evidence type="ECO:0000313" key="9">
    <source>
        <dbReference type="Proteomes" id="UP000001449"/>
    </source>
</evidence>
<feature type="transmembrane region" description="Helical" evidence="6">
    <location>
        <begin position="77"/>
        <end position="105"/>
    </location>
</feature>
<dbReference type="EMBL" id="CP001160">
    <property type="protein sequence ID" value="ACI64430.1"/>
    <property type="molecule type" value="Genomic_DNA"/>
</dbReference>
<keyword evidence="2" id="KW-1003">Cell membrane</keyword>
<feature type="transmembrane region" description="Helical" evidence="6">
    <location>
        <begin position="424"/>
        <end position="442"/>
    </location>
</feature>